<feature type="domain" description="LOB" evidence="3">
    <location>
        <begin position="1"/>
        <end position="107"/>
    </location>
</feature>
<dbReference type="EMBL" id="JACMSC010000001">
    <property type="protein sequence ID" value="KAG6537445.1"/>
    <property type="molecule type" value="Genomic_DNA"/>
</dbReference>
<feature type="compositionally biased region" description="Low complexity" evidence="2">
    <location>
        <begin position="151"/>
        <end position="166"/>
    </location>
</feature>
<dbReference type="GO" id="GO:0010468">
    <property type="term" value="P:regulation of gene expression"/>
    <property type="evidence" value="ECO:0007669"/>
    <property type="project" value="TreeGrafter"/>
</dbReference>
<protein>
    <recommendedName>
        <fullName evidence="3">LOB domain-containing protein</fullName>
    </recommendedName>
</protein>
<accession>A0A8J5IBQ2</accession>
<sequence length="185" mass="20061">MSCNGCRVLRKGCSSSCVLRPCIQWIESAAAQANATAFVAKFFGRSTLLSLLSSVPLRHRPAVFRSLLYEACGRTINPVGGATGLLWMGWWQLCLEAVETVLCGGTIRPLLAEVSGIATANYALPGWHQKKRKRSDRMDERSPANDGHYLSLSTSSDSSVTMTCTTGDESETSAAKKPTLLKLFE</sequence>
<dbReference type="PANTHER" id="PTHR31304">
    <property type="entry name" value="LOB DOMAIN-CONTAINING PROTEIN 38"/>
    <property type="match status" value="1"/>
</dbReference>
<keyword evidence="5" id="KW-1185">Reference proteome</keyword>
<dbReference type="Pfam" id="PF03195">
    <property type="entry name" value="LOB"/>
    <property type="match status" value="1"/>
</dbReference>
<dbReference type="AlphaFoldDB" id="A0A8J5IBQ2"/>
<dbReference type="InterPro" id="IPR004883">
    <property type="entry name" value="LOB"/>
</dbReference>
<comment type="similarity">
    <text evidence="1">Belongs to the LOB domain-containing protein family.</text>
</comment>
<evidence type="ECO:0000256" key="1">
    <source>
        <dbReference type="ARBA" id="ARBA00005474"/>
    </source>
</evidence>
<name>A0A8J5IBQ2_ZINOF</name>
<reference evidence="4 5" key="1">
    <citation type="submission" date="2020-08" db="EMBL/GenBank/DDBJ databases">
        <title>Plant Genome Project.</title>
        <authorList>
            <person name="Zhang R.-G."/>
        </authorList>
    </citation>
    <scope>NUCLEOTIDE SEQUENCE [LARGE SCALE GENOMIC DNA]</scope>
    <source>
        <tissue evidence="4">Rhizome</tissue>
    </source>
</reference>
<gene>
    <name evidence="4" type="ORF">ZIOFF_002539</name>
</gene>
<evidence type="ECO:0000313" key="4">
    <source>
        <dbReference type="EMBL" id="KAG6537445.1"/>
    </source>
</evidence>
<evidence type="ECO:0000256" key="2">
    <source>
        <dbReference type="SAM" id="MobiDB-lite"/>
    </source>
</evidence>
<dbReference type="Proteomes" id="UP000734854">
    <property type="component" value="Unassembled WGS sequence"/>
</dbReference>
<dbReference type="PROSITE" id="PS50891">
    <property type="entry name" value="LOB"/>
    <property type="match status" value="1"/>
</dbReference>
<organism evidence="4 5">
    <name type="scientific">Zingiber officinale</name>
    <name type="common">Ginger</name>
    <name type="synonym">Amomum zingiber</name>
    <dbReference type="NCBI Taxonomy" id="94328"/>
    <lineage>
        <taxon>Eukaryota</taxon>
        <taxon>Viridiplantae</taxon>
        <taxon>Streptophyta</taxon>
        <taxon>Embryophyta</taxon>
        <taxon>Tracheophyta</taxon>
        <taxon>Spermatophyta</taxon>
        <taxon>Magnoliopsida</taxon>
        <taxon>Liliopsida</taxon>
        <taxon>Zingiberales</taxon>
        <taxon>Zingiberaceae</taxon>
        <taxon>Zingiber</taxon>
    </lineage>
</organism>
<evidence type="ECO:0000313" key="5">
    <source>
        <dbReference type="Proteomes" id="UP000734854"/>
    </source>
</evidence>
<dbReference type="PANTHER" id="PTHR31304:SF1">
    <property type="entry name" value="LOB DOMAIN-CONTAINING PROTEIN 39"/>
    <property type="match status" value="1"/>
</dbReference>
<proteinExistence type="inferred from homology"/>
<evidence type="ECO:0000259" key="3">
    <source>
        <dbReference type="PROSITE" id="PS50891"/>
    </source>
</evidence>
<feature type="region of interest" description="Disordered" evidence="2">
    <location>
        <begin position="131"/>
        <end position="185"/>
    </location>
</feature>
<comment type="caution">
    <text evidence="4">The sequence shown here is derived from an EMBL/GenBank/DDBJ whole genome shotgun (WGS) entry which is preliminary data.</text>
</comment>